<accession>M5RTH1</accession>
<evidence type="ECO:0000313" key="1">
    <source>
        <dbReference type="EMBL" id="EMI17259.1"/>
    </source>
</evidence>
<keyword evidence="2" id="KW-1185">Reference proteome</keyword>
<reference evidence="1 2" key="1">
    <citation type="journal article" date="2013" name="Mar. Genomics">
        <title>Expression of sulfatases in Rhodopirellula baltica and the diversity of sulfatases in the genus Rhodopirellula.</title>
        <authorList>
            <person name="Wegner C.E."/>
            <person name="Richter-Heitmann T."/>
            <person name="Klindworth A."/>
            <person name="Klockow C."/>
            <person name="Richter M."/>
            <person name="Achstetter T."/>
            <person name="Glockner F.O."/>
            <person name="Harder J."/>
        </authorList>
    </citation>
    <scope>NUCLEOTIDE SEQUENCE [LARGE SCALE GENOMIC DNA]</scope>
    <source>
        <strain evidence="1 2">SM1</strain>
    </source>
</reference>
<dbReference type="AlphaFoldDB" id="M5RTH1"/>
<name>M5RTH1_9BACT</name>
<organism evidence="1 2">
    <name type="scientific">Rhodopirellula maiorica SM1</name>
    <dbReference type="NCBI Taxonomy" id="1265738"/>
    <lineage>
        <taxon>Bacteria</taxon>
        <taxon>Pseudomonadati</taxon>
        <taxon>Planctomycetota</taxon>
        <taxon>Planctomycetia</taxon>
        <taxon>Pirellulales</taxon>
        <taxon>Pirellulaceae</taxon>
        <taxon>Novipirellula</taxon>
    </lineage>
</organism>
<comment type="caution">
    <text evidence="1">The sequence shown here is derived from an EMBL/GenBank/DDBJ whole genome shotgun (WGS) entry which is preliminary data.</text>
</comment>
<dbReference type="PATRIC" id="fig|1265738.3.peg.5814"/>
<proteinExistence type="predicted"/>
<gene>
    <name evidence="1" type="ORF">RMSM_05817</name>
</gene>
<dbReference type="EMBL" id="ANOG01000831">
    <property type="protein sequence ID" value="EMI17259.1"/>
    <property type="molecule type" value="Genomic_DNA"/>
</dbReference>
<evidence type="ECO:0000313" key="2">
    <source>
        <dbReference type="Proteomes" id="UP000011991"/>
    </source>
</evidence>
<dbReference type="Proteomes" id="UP000011991">
    <property type="component" value="Unassembled WGS sequence"/>
</dbReference>
<sequence length="42" mass="4463">MPPSNNGSVVRAAAIDVQANEKACHRRSVTIAWLFAALVPNS</sequence>
<protein>
    <submittedName>
        <fullName evidence="1">Uncharacterized protein</fullName>
    </submittedName>
</protein>